<name>A0A0R0EB40_SOYBN</name>
<protein>
    <submittedName>
        <fullName evidence="1 2">Uncharacterized protein</fullName>
    </submittedName>
</protein>
<proteinExistence type="predicted"/>
<reference evidence="1" key="3">
    <citation type="submission" date="2018-07" db="EMBL/GenBank/DDBJ databases">
        <title>WGS assembly of Glycine max.</title>
        <authorList>
            <person name="Schmutz J."/>
            <person name="Cannon S."/>
            <person name="Schlueter J."/>
            <person name="Ma J."/>
            <person name="Mitros T."/>
            <person name="Nelson W."/>
            <person name="Hyten D."/>
            <person name="Song Q."/>
            <person name="Thelen J."/>
            <person name="Cheng J."/>
            <person name="Xu D."/>
            <person name="Hellsten U."/>
            <person name="May G."/>
            <person name="Yu Y."/>
            <person name="Sakurai T."/>
            <person name="Umezawa T."/>
            <person name="Bhattacharyya M."/>
            <person name="Sandhu D."/>
            <person name="Valliyodan B."/>
            <person name="Lindquist E."/>
            <person name="Peto M."/>
            <person name="Grant D."/>
            <person name="Shu S."/>
            <person name="Goodstein D."/>
            <person name="Barry K."/>
            <person name="Futrell-Griggs M."/>
            <person name="Abernathy B."/>
            <person name="Du J."/>
            <person name="Tian Z."/>
            <person name="Zhu L."/>
            <person name="Gill N."/>
            <person name="Joshi T."/>
            <person name="Libault M."/>
            <person name="Sethuraman A."/>
            <person name="Zhang X."/>
            <person name="Shinozaki K."/>
            <person name="Nguyen H."/>
            <person name="Wing R."/>
            <person name="Cregan P."/>
            <person name="Specht J."/>
            <person name="Grimwood J."/>
            <person name="Rokhsar D."/>
            <person name="Stacey G."/>
            <person name="Shoemaker R."/>
            <person name="Jackson S."/>
        </authorList>
    </citation>
    <scope>NUCLEOTIDE SEQUENCE</scope>
    <source>
        <tissue evidence="1">Callus</tissue>
    </source>
</reference>
<dbReference type="PANTHER" id="PTHR33168">
    <property type="entry name" value="STRESS INDUCED PROTEIN-RELATED"/>
    <property type="match status" value="1"/>
</dbReference>
<evidence type="ECO:0000313" key="1">
    <source>
        <dbReference type="EMBL" id="KRG91229.1"/>
    </source>
</evidence>
<reference evidence="2" key="2">
    <citation type="submission" date="2018-02" db="UniProtKB">
        <authorList>
            <consortium name="EnsemblPlants"/>
        </authorList>
    </citation>
    <scope>IDENTIFICATION</scope>
    <source>
        <strain evidence="2">Williams 82</strain>
    </source>
</reference>
<dbReference type="Proteomes" id="UP000008827">
    <property type="component" value="Chromosome 20"/>
</dbReference>
<dbReference type="InParanoid" id="A0A0R0EB40"/>
<dbReference type="AlphaFoldDB" id="A0A0R0EB40"/>
<evidence type="ECO:0000313" key="3">
    <source>
        <dbReference type="Proteomes" id="UP000008827"/>
    </source>
</evidence>
<organism evidence="1">
    <name type="scientific">Glycine max</name>
    <name type="common">Soybean</name>
    <name type="synonym">Glycine hispida</name>
    <dbReference type="NCBI Taxonomy" id="3847"/>
    <lineage>
        <taxon>Eukaryota</taxon>
        <taxon>Viridiplantae</taxon>
        <taxon>Streptophyta</taxon>
        <taxon>Embryophyta</taxon>
        <taxon>Tracheophyta</taxon>
        <taxon>Spermatophyta</taxon>
        <taxon>Magnoliopsida</taxon>
        <taxon>eudicotyledons</taxon>
        <taxon>Gunneridae</taxon>
        <taxon>Pentapetalae</taxon>
        <taxon>rosids</taxon>
        <taxon>fabids</taxon>
        <taxon>Fabales</taxon>
        <taxon>Fabaceae</taxon>
        <taxon>Papilionoideae</taxon>
        <taxon>50 kb inversion clade</taxon>
        <taxon>NPAAA clade</taxon>
        <taxon>indigoferoid/millettioid clade</taxon>
        <taxon>Phaseoleae</taxon>
        <taxon>Glycine</taxon>
        <taxon>Glycine subgen. Soja</taxon>
    </lineage>
</organism>
<dbReference type="EnsemblPlants" id="KRG91229">
    <property type="protein sequence ID" value="KRG91229"/>
    <property type="gene ID" value="GLYMA_20G141500"/>
</dbReference>
<keyword evidence="3" id="KW-1185">Reference proteome</keyword>
<dbReference type="Gramene" id="KRG91229">
    <property type="protein sequence ID" value="KRG91229"/>
    <property type="gene ID" value="GLYMA_20G141500"/>
</dbReference>
<dbReference type="EMBL" id="CM000853">
    <property type="protein sequence ID" value="KRG91229.1"/>
    <property type="molecule type" value="Genomic_DNA"/>
</dbReference>
<evidence type="ECO:0000313" key="2">
    <source>
        <dbReference type="EnsemblPlants" id="KRG91229"/>
    </source>
</evidence>
<sequence>MRVIPPTITVLPAATTNAVDVDVQIAFFCIPCFPSETTSLLSWWWQSLRSPTSSKDRYWWRWRWNAVRRFKSNNNYKKHYSFRYDPLSYALNFDDGIAEEDGCGYKGFSARFVSVPPPEKAVDGEESCGEHVPPVSKIQI</sequence>
<gene>
    <name evidence="1" type="ORF">GLYMA_20G141500</name>
</gene>
<reference evidence="1 2" key="1">
    <citation type="journal article" date="2010" name="Nature">
        <title>Genome sequence of the palaeopolyploid soybean.</title>
        <authorList>
            <person name="Schmutz J."/>
            <person name="Cannon S.B."/>
            <person name="Schlueter J."/>
            <person name="Ma J."/>
            <person name="Mitros T."/>
            <person name="Nelson W."/>
            <person name="Hyten D.L."/>
            <person name="Song Q."/>
            <person name="Thelen J.J."/>
            <person name="Cheng J."/>
            <person name="Xu D."/>
            <person name="Hellsten U."/>
            <person name="May G.D."/>
            <person name="Yu Y."/>
            <person name="Sakurai T."/>
            <person name="Umezawa T."/>
            <person name="Bhattacharyya M.K."/>
            <person name="Sandhu D."/>
            <person name="Valliyodan B."/>
            <person name="Lindquist E."/>
            <person name="Peto M."/>
            <person name="Grant D."/>
            <person name="Shu S."/>
            <person name="Goodstein D."/>
            <person name="Barry K."/>
            <person name="Futrell-Griggs M."/>
            <person name="Abernathy B."/>
            <person name="Du J."/>
            <person name="Tian Z."/>
            <person name="Zhu L."/>
            <person name="Gill N."/>
            <person name="Joshi T."/>
            <person name="Libault M."/>
            <person name="Sethuraman A."/>
            <person name="Zhang X.-C."/>
            <person name="Shinozaki K."/>
            <person name="Nguyen H.T."/>
            <person name="Wing R.A."/>
            <person name="Cregan P."/>
            <person name="Specht J."/>
            <person name="Grimwood J."/>
            <person name="Rokhsar D."/>
            <person name="Stacey G."/>
            <person name="Shoemaker R.C."/>
            <person name="Jackson S.A."/>
        </authorList>
    </citation>
    <scope>NUCLEOTIDE SEQUENCE</scope>
    <source>
        <strain evidence="2">cv. Williams 82</strain>
        <tissue evidence="1">Callus</tissue>
    </source>
</reference>
<accession>A0A0R0EB40</accession>